<sequence length="56" mass="6374">MRVAPPARRKVNGEDQISAVNLGLTIKGENRSYQLRYHHHVQQCDNPRSVFLSKSA</sequence>
<evidence type="ECO:0000313" key="1">
    <source>
        <dbReference type="EMBL" id="JAE18063.1"/>
    </source>
</evidence>
<accession>A0A0A9GBM7</accession>
<dbReference type="EMBL" id="GBRH01179833">
    <property type="protein sequence ID" value="JAE18063.1"/>
    <property type="molecule type" value="Transcribed_RNA"/>
</dbReference>
<organism evidence="1">
    <name type="scientific">Arundo donax</name>
    <name type="common">Giant reed</name>
    <name type="synonym">Donax arundinaceus</name>
    <dbReference type="NCBI Taxonomy" id="35708"/>
    <lineage>
        <taxon>Eukaryota</taxon>
        <taxon>Viridiplantae</taxon>
        <taxon>Streptophyta</taxon>
        <taxon>Embryophyta</taxon>
        <taxon>Tracheophyta</taxon>
        <taxon>Spermatophyta</taxon>
        <taxon>Magnoliopsida</taxon>
        <taxon>Liliopsida</taxon>
        <taxon>Poales</taxon>
        <taxon>Poaceae</taxon>
        <taxon>PACMAD clade</taxon>
        <taxon>Arundinoideae</taxon>
        <taxon>Arundineae</taxon>
        <taxon>Arundo</taxon>
    </lineage>
</organism>
<reference evidence="1" key="2">
    <citation type="journal article" date="2015" name="Data Brief">
        <title>Shoot transcriptome of the giant reed, Arundo donax.</title>
        <authorList>
            <person name="Barrero R.A."/>
            <person name="Guerrero F.D."/>
            <person name="Moolhuijzen P."/>
            <person name="Goolsby J.A."/>
            <person name="Tidwell J."/>
            <person name="Bellgard S.E."/>
            <person name="Bellgard M.I."/>
        </authorList>
    </citation>
    <scope>NUCLEOTIDE SEQUENCE</scope>
    <source>
        <tissue evidence="1">Shoot tissue taken approximately 20 cm above the soil surface</tissue>
    </source>
</reference>
<protein>
    <submittedName>
        <fullName evidence="1">Uncharacterized protein</fullName>
    </submittedName>
</protein>
<name>A0A0A9GBM7_ARUDO</name>
<proteinExistence type="predicted"/>
<dbReference type="AlphaFoldDB" id="A0A0A9GBM7"/>
<reference evidence="1" key="1">
    <citation type="submission" date="2014-09" db="EMBL/GenBank/DDBJ databases">
        <authorList>
            <person name="Magalhaes I.L.F."/>
            <person name="Oliveira U."/>
            <person name="Santos F.R."/>
            <person name="Vidigal T.H.D.A."/>
            <person name="Brescovit A.D."/>
            <person name="Santos A.J."/>
        </authorList>
    </citation>
    <scope>NUCLEOTIDE SEQUENCE</scope>
    <source>
        <tissue evidence="1">Shoot tissue taken approximately 20 cm above the soil surface</tissue>
    </source>
</reference>